<evidence type="ECO:0000313" key="2">
    <source>
        <dbReference type="Proteomes" id="UP001212821"/>
    </source>
</evidence>
<proteinExistence type="predicted"/>
<dbReference type="EMBL" id="CP115451">
    <property type="protein sequence ID" value="WBP92015.1"/>
    <property type="molecule type" value="Genomic_DNA"/>
</dbReference>
<gene>
    <name evidence="1" type="ORF">O1G21_40220</name>
</gene>
<name>A0ABY7QGZ6_9ACTN</name>
<protein>
    <submittedName>
        <fullName evidence="1">Uncharacterized protein</fullName>
    </submittedName>
</protein>
<sequence>MEGTTTAMSPPATLRPASVRDGWQALADGLHVQRVHLHHDQWRQAATLPPEQLGLPAELDPVDLVSKPVLVVPCDDVLISAAGLTPWIEVPYRLGHDRTASGPLTLAVDEVARMLARDLDGGLEAAVHGATRSSAWWVGVFAVIHHESGRTASLEMLQSAARAVSLGAGMRVLRAALRTRGEDSAVLRAAYCRAVAEVVVLEASLPQLLGEIGGMRLTDLVTTSVPWRGQFTKYQSGTGAGQVE</sequence>
<keyword evidence="2" id="KW-1185">Reference proteome</keyword>
<organism evidence="1 2">
    <name type="scientific">Kitasatospora cathayae</name>
    <dbReference type="NCBI Taxonomy" id="3004092"/>
    <lineage>
        <taxon>Bacteria</taxon>
        <taxon>Bacillati</taxon>
        <taxon>Actinomycetota</taxon>
        <taxon>Actinomycetes</taxon>
        <taxon>Kitasatosporales</taxon>
        <taxon>Streptomycetaceae</taxon>
        <taxon>Kitasatospora</taxon>
    </lineage>
</organism>
<dbReference type="RefSeq" id="WP_270151669.1">
    <property type="nucleotide sequence ID" value="NZ_CP115451.1"/>
</dbReference>
<geneLocation type="plasmid" evidence="1 2">
    <name>punmamed2</name>
</geneLocation>
<evidence type="ECO:0000313" key="1">
    <source>
        <dbReference type="EMBL" id="WBP92015.1"/>
    </source>
</evidence>
<reference evidence="1 2" key="1">
    <citation type="submission" date="2022-12" db="EMBL/GenBank/DDBJ databases">
        <title>HUAS 3-15.</title>
        <authorList>
            <person name="Mo P."/>
        </authorList>
    </citation>
    <scope>NUCLEOTIDE SEQUENCE [LARGE SCALE GENOMIC DNA]</scope>
    <source>
        <strain evidence="1 2">HUAS 3-15</strain>
        <plasmid evidence="1 2">punmamed2</plasmid>
    </source>
</reference>
<dbReference type="Proteomes" id="UP001212821">
    <property type="component" value="Plasmid punmamed2"/>
</dbReference>
<accession>A0ABY7QGZ6</accession>
<keyword evidence="1" id="KW-0614">Plasmid</keyword>